<dbReference type="AlphaFoldDB" id="Q20CJ5"/>
<sequence length="62" mass="7402">MLLLFDIKLNNLNIRCRLLRKISTQHGKNVACFSKRVRNMGKVLHVLQERYARWKRCCVCNV</sequence>
<keyword evidence="1" id="KW-0614">Plasmid</keyword>
<organism evidence="1">
    <name type="scientific">Bacillus cereus</name>
    <dbReference type="NCBI Taxonomy" id="1396"/>
    <lineage>
        <taxon>Bacteria</taxon>
        <taxon>Bacillati</taxon>
        <taxon>Bacillota</taxon>
        <taxon>Bacilli</taxon>
        <taxon>Bacillales</taxon>
        <taxon>Bacillaceae</taxon>
        <taxon>Bacillus</taxon>
        <taxon>Bacillus cereus group</taxon>
    </lineage>
</organism>
<name>Q20CJ5_BACCE</name>
<accession>Q20CJ5</accession>
<evidence type="ECO:0000313" key="1">
    <source>
        <dbReference type="EMBL" id="ABD14705.1"/>
    </source>
</evidence>
<dbReference type="EMBL" id="DQ360825">
    <property type="protein sequence ID" value="ABD14705.1"/>
    <property type="molecule type" value="Genomic_DNA"/>
</dbReference>
<geneLocation type="plasmid" evidence="1">
    <name>pBCE4810</name>
</geneLocation>
<proteinExistence type="predicted"/>
<reference evidence="1" key="1">
    <citation type="journal article" date="2006" name="BMC Microbiol.">
        <title>Cereulide synthetase gene cluster from emetic Bacillus cereus: structure and location on a mega virulence plasmid related to Bacillus anthracis toxin plasmid pXO1.</title>
        <authorList>
            <person name="Ehling-Schulz M."/>
            <person name="Fricker M."/>
            <person name="Grallert H."/>
            <person name="Riek P."/>
            <person name="Wagner M."/>
            <person name="Scherer S."/>
        </authorList>
    </citation>
    <scope>NUCLEOTIDE SEQUENCE</scope>
    <source>
        <strain evidence="1">F4810/72</strain>
        <plasmid evidence="1">pBCE4810</plasmid>
    </source>
</reference>
<protein>
    <submittedName>
        <fullName evidence="1">Uncharacterized protein</fullName>
    </submittedName>
</protein>